<gene>
    <name evidence="1" type="ORF">SAMN05444277_108153</name>
</gene>
<keyword evidence="2" id="KW-1185">Reference proteome</keyword>
<dbReference type="InterPro" id="IPR035897">
    <property type="entry name" value="Toll_tir_struct_dom_sf"/>
</dbReference>
<reference evidence="1 2" key="1">
    <citation type="submission" date="2016-10" db="EMBL/GenBank/DDBJ databases">
        <authorList>
            <person name="de Groot N.N."/>
        </authorList>
    </citation>
    <scope>NUCLEOTIDE SEQUENCE [LARGE SCALE GENOMIC DNA]</scope>
    <source>
        <strain evidence="1 2">DSM 28286</strain>
    </source>
</reference>
<evidence type="ECO:0000313" key="2">
    <source>
        <dbReference type="Proteomes" id="UP000199031"/>
    </source>
</evidence>
<proteinExistence type="predicted"/>
<evidence type="ECO:0008006" key="3">
    <source>
        <dbReference type="Google" id="ProtNLM"/>
    </source>
</evidence>
<dbReference type="EMBL" id="FOXQ01000008">
    <property type="protein sequence ID" value="SFQ30795.1"/>
    <property type="molecule type" value="Genomic_DNA"/>
</dbReference>
<dbReference type="SUPFAM" id="SSF52200">
    <property type="entry name" value="Toll/Interleukin receptor TIR domain"/>
    <property type="match status" value="1"/>
</dbReference>
<protein>
    <recommendedName>
        <fullName evidence="3">TIR domain-containing protein</fullName>
    </recommendedName>
</protein>
<dbReference type="RefSeq" id="WP_143075870.1">
    <property type="nucleotide sequence ID" value="NZ_FOXQ01000008.1"/>
</dbReference>
<name>A0A1I5XFQ4_9BACT</name>
<sequence>MNTPPDVNSELNFVRNIMRDAIGVMKLFPEGFYKTNSNRPEIETSLVMFTPSVKKILADNKIQAWLKQVMESFPKGFQPVFIQSSNIIAQVLDSFSGDSLPTLMELSFRDEKAFMLLNSLMQLRSERKDSGDKQEGFELALQYELYRRQVAAGSPYGQLLTTLLGRDALLWLRAASKDGYGKMQPHEFSRSGWIDIWTIKNQIDIEKEFLEIPPQYDHLSKIVVALSWTLAALASFIPPDIFLGEALPTITSLRDGRLTVTKGQYTVGAFHPESMLKLVQILAEGLVNPLLSAADLMWVAVSLAHLHEVKTSVTRTAILNEGRFNIFLSHRGLDAKLVLSESVRQLHAEHGVFLDCLTLPHGVINRSFVFGSLAKSDKVLIIETENFYHSDWCRKEAWFADALASIGAAKVERINLDSAKERIAIEGPLSRRKPQDYALNYPVTGRVLRDIDDWTREPNMNSLKASGYPIHFLLELENVCKGGTREEDKGWIEATAGTILQTLKNVIQQCPEGDPFDVWSAALQLCFAVFGIGAYARSKVEVRQSIDEMNAALKKIIAADLHKHAMFKENGQHYLALIAAAAVLSLTGFTLNNNILPLVQKTLHSVARLQDGLLLADARNPGPKRDFQLQFIVKLINNNIGSVGIVQNADAPVHQQQVDGFPLEILPCVTLYPGMKDPFTVSA</sequence>
<dbReference type="Gene3D" id="3.40.50.10140">
    <property type="entry name" value="Toll/interleukin-1 receptor homology (TIR) domain"/>
    <property type="match status" value="1"/>
</dbReference>
<evidence type="ECO:0000313" key="1">
    <source>
        <dbReference type="EMBL" id="SFQ30795.1"/>
    </source>
</evidence>
<dbReference type="OrthoDB" id="10021289at2"/>
<dbReference type="STRING" id="1465490.SAMN05444277_108153"/>
<dbReference type="Proteomes" id="UP000199031">
    <property type="component" value="Unassembled WGS sequence"/>
</dbReference>
<accession>A0A1I5XFQ4</accession>
<organism evidence="1 2">
    <name type="scientific">Parafilimonas terrae</name>
    <dbReference type="NCBI Taxonomy" id="1465490"/>
    <lineage>
        <taxon>Bacteria</taxon>
        <taxon>Pseudomonadati</taxon>
        <taxon>Bacteroidota</taxon>
        <taxon>Chitinophagia</taxon>
        <taxon>Chitinophagales</taxon>
        <taxon>Chitinophagaceae</taxon>
        <taxon>Parafilimonas</taxon>
    </lineage>
</organism>
<dbReference type="AlphaFoldDB" id="A0A1I5XFQ4"/>